<dbReference type="OrthoDB" id="8420594at2"/>
<evidence type="ECO:0000313" key="1">
    <source>
        <dbReference type="EMBL" id="TPD59134.1"/>
    </source>
</evidence>
<dbReference type="RefSeq" id="WP_139941353.1">
    <property type="nucleotide sequence ID" value="NZ_JBHSYP010000002.1"/>
</dbReference>
<organism evidence="1 2">
    <name type="scientific">Emcibacter nanhaiensis</name>
    <dbReference type="NCBI Taxonomy" id="1505037"/>
    <lineage>
        <taxon>Bacteria</taxon>
        <taxon>Pseudomonadati</taxon>
        <taxon>Pseudomonadota</taxon>
        <taxon>Alphaproteobacteria</taxon>
        <taxon>Emcibacterales</taxon>
        <taxon>Emcibacteraceae</taxon>
        <taxon>Emcibacter</taxon>
    </lineage>
</organism>
<dbReference type="Pfam" id="PF10932">
    <property type="entry name" value="DUF2783"/>
    <property type="match status" value="1"/>
</dbReference>
<gene>
    <name evidence="1" type="ORF">FIV46_12955</name>
</gene>
<protein>
    <submittedName>
        <fullName evidence="1">DUF2783 domain-containing protein</fullName>
    </submittedName>
</protein>
<comment type="caution">
    <text evidence="1">The sequence shown here is derived from an EMBL/GenBank/DDBJ whole genome shotgun (WGS) entry which is preliminary data.</text>
</comment>
<evidence type="ECO:0000313" key="2">
    <source>
        <dbReference type="Proteomes" id="UP000319148"/>
    </source>
</evidence>
<sequence length="68" mass="7321">MPLNMDANIKDPDAFYQALIQAHEGLSDEESQALNARLIIVLANQVGDKETLAQALELAKTMEAPAGL</sequence>
<proteinExistence type="predicted"/>
<dbReference type="InterPro" id="IPR021233">
    <property type="entry name" value="DUF2783"/>
</dbReference>
<dbReference type="AlphaFoldDB" id="A0A501PGQ2"/>
<name>A0A501PGQ2_9PROT</name>
<reference evidence="2" key="1">
    <citation type="submission" date="2019-06" db="EMBL/GenBank/DDBJ databases">
        <title>The complete genome of Emcibacter congregatus ZYLT.</title>
        <authorList>
            <person name="Zhao Z."/>
        </authorList>
    </citation>
    <scope>NUCLEOTIDE SEQUENCE [LARGE SCALE GENOMIC DNA]</scope>
    <source>
        <strain evidence="2">MCCC 1A06723</strain>
    </source>
</reference>
<keyword evidence="2" id="KW-1185">Reference proteome</keyword>
<dbReference type="EMBL" id="VFIY01000015">
    <property type="protein sequence ID" value="TPD59134.1"/>
    <property type="molecule type" value="Genomic_DNA"/>
</dbReference>
<dbReference type="Proteomes" id="UP000319148">
    <property type="component" value="Unassembled WGS sequence"/>
</dbReference>
<accession>A0A501PGQ2</accession>